<proteinExistence type="predicted"/>
<evidence type="ECO:0000259" key="3">
    <source>
        <dbReference type="Pfam" id="PF16344"/>
    </source>
</evidence>
<keyword evidence="1" id="KW-0472">Membrane</keyword>
<dbReference type="GO" id="GO:0016989">
    <property type="term" value="F:sigma factor antagonist activity"/>
    <property type="evidence" value="ECO:0007669"/>
    <property type="project" value="TreeGrafter"/>
</dbReference>
<feature type="domain" description="Protein FecR C-terminal" evidence="3">
    <location>
        <begin position="253"/>
        <end position="321"/>
    </location>
</feature>
<dbReference type="FunFam" id="2.60.120.1440:FF:000001">
    <property type="entry name" value="Putative anti-sigma factor"/>
    <property type="match status" value="1"/>
</dbReference>
<evidence type="ECO:0000313" key="4">
    <source>
        <dbReference type="EMBL" id="MBB4043783.1"/>
    </source>
</evidence>
<evidence type="ECO:0000256" key="1">
    <source>
        <dbReference type="SAM" id="Phobius"/>
    </source>
</evidence>
<reference evidence="4" key="1">
    <citation type="submission" date="2020-08" db="EMBL/GenBank/DDBJ databases">
        <title>Genomic Encyclopedia of Type Strains, Phase IV (KMG-IV): sequencing the most valuable type-strain genomes for metagenomic binning, comparative biology and taxonomic classification.</title>
        <authorList>
            <person name="Goeker M."/>
        </authorList>
    </citation>
    <scope>NUCLEOTIDE SEQUENCE [LARGE SCALE GENOMIC DNA]</scope>
    <source>
        <strain evidence="4">DSM 105720</strain>
    </source>
</reference>
<dbReference type="Gene3D" id="2.60.120.1440">
    <property type="match status" value="1"/>
</dbReference>
<dbReference type="PANTHER" id="PTHR30273:SF2">
    <property type="entry name" value="PROTEIN FECR"/>
    <property type="match status" value="1"/>
</dbReference>
<dbReference type="EMBL" id="JACIER010000005">
    <property type="protein sequence ID" value="MBB4043783.1"/>
    <property type="molecule type" value="Genomic_DNA"/>
</dbReference>
<dbReference type="Pfam" id="PF16344">
    <property type="entry name" value="FecR_C"/>
    <property type="match status" value="1"/>
</dbReference>
<name>A0A840D5W3_9BACE</name>
<evidence type="ECO:0000313" key="5">
    <source>
        <dbReference type="Proteomes" id="UP000560658"/>
    </source>
</evidence>
<dbReference type="InterPro" id="IPR006860">
    <property type="entry name" value="FecR"/>
</dbReference>
<dbReference type="Gene3D" id="3.55.50.30">
    <property type="match status" value="1"/>
</dbReference>
<keyword evidence="1" id="KW-1133">Transmembrane helix</keyword>
<dbReference type="RefSeq" id="WP_044161453.1">
    <property type="nucleotide sequence ID" value="NZ_JACIER010000005.1"/>
</dbReference>
<dbReference type="Pfam" id="PF04773">
    <property type="entry name" value="FecR"/>
    <property type="match status" value="1"/>
</dbReference>
<dbReference type="PANTHER" id="PTHR30273">
    <property type="entry name" value="PERIPLASMIC SIGNAL SENSOR AND SIGMA FACTOR ACTIVATOR FECR-RELATED"/>
    <property type="match status" value="1"/>
</dbReference>
<sequence length="330" mass="37815">MKENYVRQILNLFFTHAYPPQTEEKVKEWIANNSSTKEVDRTLFAIWNEIAIRPNKQTHRSLQKVKVAIGFSEPNGNRTLWSRRWFQCAAVLIPLFVFVATYLYFQPGVEMIEVATTASEQKECRLPDGTTVILNACSRVTYPSAFKADTRRVVLEGEAYFSVTSDAEKPFIVSTDYFSVKVLGTEFDISAYPADERASTTLSSGRVEVQMKESKSKDSYTLEPSQKLIYDKSNHLVSLHRIDLTSMDWKDGKLIFRDTSFQDMIRILQRRFNVTIDYNQQAFPNVPYTVKFVHGEGLEEILKILQAMTGGFSYTVRGDVVKLTRTTSTK</sequence>
<comment type="caution">
    <text evidence="4">The sequence shown here is derived from an EMBL/GenBank/DDBJ whole genome shotgun (WGS) entry which is preliminary data.</text>
</comment>
<feature type="transmembrane region" description="Helical" evidence="1">
    <location>
        <begin position="85"/>
        <end position="105"/>
    </location>
</feature>
<keyword evidence="5" id="KW-1185">Reference proteome</keyword>
<dbReference type="InterPro" id="IPR012373">
    <property type="entry name" value="Ferrdict_sens_TM"/>
</dbReference>
<dbReference type="Proteomes" id="UP000560658">
    <property type="component" value="Unassembled WGS sequence"/>
</dbReference>
<keyword evidence="1" id="KW-0812">Transmembrane</keyword>
<dbReference type="PIRSF" id="PIRSF018266">
    <property type="entry name" value="FecR"/>
    <property type="match status" value="1"/>
</dbReference>
<gene>
    <name evidence="4" type="ORF">GGR06_001569</name>
</gene>
<dbReference type="InterPro" id="IPR032508">
    <property type="entry name" value="FecR_C"/>
</dbReference>
<feature type="domain" description="FecR protein" evidence="2">
    <location>
        <begin position="114"/>
        <end position="208"/>
    </location>
</feature>
<evidence type="ECO:0000259" key="2">
    <source>
        <dbReference type="Pfam" id="PF04773"/>
    </source>
</evidence>
<dbReference type="AlphaFoldDB" id="A0A840D5W3"/>
<accession>A0A840D5W3</accession>
<protein>
    <submittedName>
        <fullName evidence="4">Ferric-dicitrate binding protein FerR (Iron transport regulator)</fullName>
    </submittedName>
</protein>
<organism evidence="4 5">
    <name type="scientific">Bacteroides reticulotermitis</name>
    <dbReference type="NCBI Taxonomy" id="1133319"/>
    <lineage>
        <taxon>Bacteria</taxon>
        <taxon>Pseudomonadati</taxon>
        <taxon>Bacteroidota</taxon>
        <taxon>Bacteroidia</taxon>
        <taxon>Bacteroidales</taxon>
        <taxon>Bacteroidaceae</taxon>
        <taxon>Bacteroides</taxon>
    </lineage>
</organism>